<comment type="caution">
    <text evidence="6">The sequence shown here is derived from an EMBL/GenBank/DDBJ whole genome shotgun (WGS) entry which is preliminary data.</text>
</comment>
<sequence length="360" mass="38672">MVLYEGSECKEPSIKRCTGNSSDSVTVLEKPEPNHRSKMPRAVMLVLLMAGFASGSQICPDGKVCPDLSTCCEGETGYQCCPVPHAVCCPDKSHCCPKGFQCNMETHMCERSGGRGGVPMLRKTAAKEPSANLSASVEAGEAPALPNVVSQSSVVYCDNFVTCPKGTTCCRHPAGVWFCCMYPHGYCCLDGYHCCPFGYHCDLTYTTCLRNGLSFPFATKPAAMKIRATEVSQNEPELTGEDECCESRSGCCPEGFHCGADKTCVSDGSQRPLTELHQALSVGSQDAAIICDQDFYCPAGKSCCRSPTGGWGCCPYPLGQCCLDGAHCCEYGYKCDATSKKCTKGYTYIPSGLKEKAHRN</sequence>
<dbReference type="InterPro" id="IPR037277">
    <property type="entry name" value="Granulin_sf"/>
</dbReference>
<comment type="similarity">
    <text evidence="2">Belongs to the granulin family.</text>
</comment>
<reference evidence="6" key="1">
    <citation type="submission" date="2021-01" db="EMBL/GenBank/DDBJ databases">
        <authorList>
            <person name="Zahm M."/>
            <person name="Roques C."/>
            <person name="Cabau C."/>
            <person name="Klopp C."/>
            <person name="Donnadieu C."/>
            <person name="Jouanno E."/>
            <person name="Lampietro C."/>
            <person name="Louis A."/>
            <person name="Herpin A."/>
            <person name="Echchiki A."/>
            <person name="Berthelot C."/>
            <person name="Parey E."/>
            <person name="Roest-Crollius H."/>
            <person name="Braasch I."/>
            <person name="Postlethwait J."/>
            <person name="Bobe J."/>
            <person name="Montfort J."/>
            <person name="Bouchez O."/>
            <person name="Begum T."/>
            <person name="Mejri S."/>
            <person name="Adams A."/>
            <person name="Chen W.-J."/>
            <person name="Guiguen Y."/>
        </authorList>
    </citation>
    <scope>NUCLEOTIDE SEQUENCE</scope>
    <source>
        <strain evidence="6">YG-15Mar2019-1</strain>
        <tissue evidence="6">Brain</tissue>
    </source>
</reference>
<dbReference type="OrthoDB" id="5949339at2759"/>
<organism evidence="6 7">
    <name type="scientific">Megalops atlanticus</name>
    <name type="common">Tarpon</name>
    <name type="synonym">Clupea gigantea</name>
    <dbReference type="NCBI Taxonomy" id="7932"/>
    <lineage>
        <taxon>Eukaryota</taxon>
        <taxon>Metazoa</taxon>
        <taxon>Chordata</taxon>
        <taxon>Craniata</taxon>
        <taxon>Vertebrata</taxon>
        <taxon>Euteleostomi</taxon>
        <taxon>Actinopterygii</taxon>
        <taxon>Neopterygii</taxon>
        <taxon>Teleostei</taxon>
        <taxon>Elopiformes</taxon>
        <taxon>Megalopidae</taxon>
        <taxon>Megalops</taxon>
    </lineage>
</organism>
<evidence type="ECO:0000313" key="6">
    <source>
        <dbReference type="EMBL" id="KAG7458192.1"/>
    </source>
</evidence>
<name>A0A9D3T2F2_MEGAT</name>
<dbReference type="GO" id="GO:0005576">
    <property type="term" value="C:extracellular region"/>
    <property type="evidence" value="ECO:0007669"/>
    <property type="project" value="UniProtKB-SubCell"/>
</dbReference>
<evidence type="ECO:0000313" key="7">
    <source>
        <dbReference type="Proteomes" id="UP001046870"/>
    </source>
</evidence>
<keyword evidence="3" id="KW-0964">Secreted</keyword>
<dbReference type="SMART" id="SM00277">
    <property type="entry name" value="GRAN"/>
    <property type="match status" value="3"/>
</dbReference>
<evidence type="ECO:0000256" key="1">
    <source>
        <dbReference type="ARBA" id="ARBA00004613"/>
    </source>
</evidence>
<dbReference type="PROSITE" id="PS00799">
    <property type="entry name" value="GRANULINS"/>
    <property type="match status" value="2"/>
</dbReference>
<evidence type="ECO:0000259" key="5">
    <source>
        <dbReference type="PROSITE" id="PS00799"/>
    </source>
</evidence>
<evidence type="ECO:0000256" key="3">
    <source>
        <dbReference type="ARBA" id="ARBA00022525"/>
    </source>
</evidence>
<dbReference type="EMBL" id="JAFDVH010000021">
    <property type="protein sequence ID" value="KAG7458192.1"/>
    <property type="molecule type" value="Genomic_DNA"/>
</dbReference>
<dbReference type="InterPro" id="IPR039036">
    <property type="entry name" value="Granulin_fam"/>
</dbReference>
<proteinExistence type="inferred from homology"/>
<comment type="subcellular location">
    <subcellularLocation>
        <location evidence="1">Secreted</location>
    </subcellularLocation>
</comment>
<keyword evidence="7" id="KW-1185">Reference proteome</keyword>
<dbReference type="PANTHER" id="PTHR12274:SF3">
    <property type="entry name" value="PROGRANULIN"/>
    <property type="match status" value="1"/>
</dbReference>
<evidence type="ECO:0000256" key="2">
    <source>
        <dbReference type="ARBA" id="ARBA00010093"/>
    </source>
</evidence>
<keyword evidence="4" id="KW-1015">Disulfide bond</keyword>
<dbReference type="SUPFAM" id="SSF57277">
    <property type="entry name" value="Granulin repeat"/>
    <property type="match status" value="2"/>
</dbReference>
<evidence type="ECO:0000256" key="4">
    <source>
        <dbReference type="ARBA" id="ARBA00023157"/>
    </source>
</evidence>
<dbReference type="InterPro" id="IPR000118">
    <property type="entry name" value="Granulin"/>
</dbReference>
<gene>
    <name evidence="6" type="ORF">MATL_G00235560</name>
</gene>
<feature type="domain" description="Granulins" evidence="5">
    <location>
        <begin position="188"/>
        <end position="201"/>
    </location>
</feature>
<dbReference type="AlphaFoldDB" id="A0A9D3T2F2"/>
<dbReference type="Pfam" id="PF00396">
    <property type="entry name" value="Granulin"/>
    <property type="match status" value="3"/>
</dbReference>
<dbReference type="Gene3D" id="2.10.25.160">
    <property type="entry name" value="Granulin"/>
    <property type="match status" value="3"/>
</dbReference>
<protein>
    <recommendedName>
        <fullName evidence="5">Granulins domain-containing protein</fullName>
    </recommendedName>
</protein>
<dbReference type="Proteomes" id="UP001046870">
    <property type="component" value="Chromosome 21"/>
</dbReference>
<feature type="domain" description="Granulins" evidence="5">
    <location>
        <begin position="89"/>
        <end position="102"/>
    </location>
</feature>
<accession>A0A9D3T2F2</accession>
<dbReference type="PANTHER" id="PTHR12274">
    <property type="entry name" value="GRANULIN"/>
    <property type="match status" value="1"/>
</dbReference>